<protein>
    <submittedName>
        <fullName evidence="8">Cation transporter</fullName>
    </submittedName>
</protein>
<evidence type="ECO:0000256" key="6">
    <source>
        <dbReference type="SAM" id="Phobius"/>
    </source>
</evidence>
<feature type="domain" description="Cation efflux protein transmembrane" evidence="7">
    <location>
        <begin position="88"/>
        <end position="137"/>
    </location>
</feature>
<dbReference type="InterPro" id="IPR027469">
    <property type="entry name" value="Cation_efflux_TMD_sf"/>
</dbReference>
<feature type="domain" description="Cation efflux protein transmembrane" evidence="7">
    <location>
        <begin position="149"/>
        <end position="260"/>
    </location>
</feature>
<keyword evidence="9" id="KW-1185">Reference proteome</keyword>
<keyword evidence="4 6" id="KW-1133">Transmembrane helix</keyword>
<reference evidence="8 9" key="1">
    <citation type="submission" date="2019-08" db="EMBL/GenBank/DDBJ databases">
        <title>Pedobacter sp. nov., isolated from Han river, South Korea.</title>
        <authorList>
            <person name="Lee D.-H."/>
            <person name="Kim Y.-S."/>
            <person name="Hwang E.-M."/>
            <person name="Le Tran T.C."/>
            <person name="Cha C.-J."/>
        </authorList>
    </citation>
    <scope>NUCLEOTIDE SEQUENCE [LARGE SCALE GENOMIC DNA]</scope>
    <source>
        <strain evidence="8 9">CJ43</strain>
    </source>
</reference>
<dbReference type="KEGG" id="pej:FYC62_06035"/>
<evidence type="ECO:0000256" key="4">
    <source>
        <dbReference type="ARBA" id="ARBA00022989"/>
    </source>
</evidence>
<feature type="transmembrane region" description="Helical" evidence="6">
    <location>
        <begin position="219"/>
        <end position="236"/>
    </location>
</feature>
<evidence type="ECO:0000313" key="9">
    <source>
        <dbReference type="Proteomes" id="UP000323653"/>
    </source>
</evidence>
<dbReference type="Proteomes" id="UP000323653">
    <property type="component" value="Chromosome"/>
</dbReference>
<sequence length="265" mass="29618">MNKSSFYIEKMDCPSEEQIIRMKLEGFPTIKSLNFDIPNRKLVVYHEDDAIDIHQQLDSLHFNTSLIETTVAEELVLPLAQEVDKKLLWIVLLINFALFLIEIIAGLIADSMGLLADSLDMLADSLVYSLALFAIGKSIIFKKNIAKTSGYLQLLLAIWGFVEVIKRFYGLENLPHVHTMILISLLALLGNAACLYVLQKSRSKEAHMQASMIFTSNDVVVNIGVILAALMVYFTQSPYPDLIIGAIVFIIVARGAFRILNLSKA</sequence>
<dbReference type="InterPro" id="IPR058533">
    <property type="entry name" value="Cation_efflux_TM"/>
</dbReference>
<dbReference type="InterPro" id="IPR050681">
    <property type="entry name" value="CDF/SLC30A"/>
</dbReference>
<accession>A0A5C0VKF5</accession>
<feature type="transmembrane region" description="Helical" evidence="6">
    <location>
        <begin position="242"/>
        <end position="260"/>
    </location>
</feature>
<comment type="subcellular location">
    <subcellularLocation>
        <location evidence="1">Membrane</location>
        <topology evidence="1">Multi-pass membrane protein</topology>
    </subcellularLocation>
</comment>
<dbReference type="SUPFAM" id="SSF161111">
    <property type="entry name" value="Cation efflux protein transmembrane domain-like"/>
    <property type="match status" value="1"/>
</dbReference>
<dbReference type="PANTHER" id="PTHR11562:SF17">
    <property type="entry name" value="RE54080P-RELATED"/>
    <property type="match status" value="1"/>
</dbReference>
<name>A0A5C0VKF5_9SPHI</name>
<keyword evidence="3" id="KW-0862">Zinc</keyword>
<evidence type="ECO:0000256" key="3">
    <source>
        <dbReference type="ARBA" id="ARBA00022906"/>
    </source>
</evidence>
<gene>
    <name evidence="8" type="ORF">FYC62_06035</name>
</gene>
<evidence type="ECO:0000256" key="2">
    <source>
        <dbReference type="ARBA" id="ARBA00022692"/>
    </source>
</evidence>
<dbReference type="GO" id="GO:0005886">
    <property type="term" value="C:plasma membrane"/>
    <property type="evidence" value="ECO:0007669"/>
    <property type="project" value="TreeGrafter"/>
</dbReference>
<keyword evidence="3" id="KW-0864">Zinc transport</keyword>
<dbReference type="Gene3D" id="1.20.1510.10">
    <property type="entry name" value="Cation efflux protein transmembrane domain"/>
    <property type="match status" value="1"/>
</dbReference>
<dbReference type="AlphaFoldDB" id="A0A5C0VKF5"/>
<dbReference type="EMBL" id="CP043329">
    <property type="protein sequence ID" value="QEK53248.1"/>
    <property type="molecule type" value="Genomic_DNA"/>
</dbReference>
<proteinExistence type="predicted"/>
<evidence type="ECO:0000313" key="8">
    <source>
        <dbReference type="EMBL" id="QEK53248.1"/>
    </source>
</evidence>
<organism evidence="8 9">
    <name type="scientific">Pedobacter aquae</name>
    <dbReference type="NCBI Taxonomy" id="2605747"/>
    <lineage>
        <taxon>Bacteria</taxon>
        <taxon>Pseudomonadati</taxon>
        <taxon>Bacteroidota</taxon>
        <taxon>Sphingobacteriia</taxon>
        <taxon>Sphingobacteriales</taxon>
        <taxon>Sphingobacteriaceae</taxon>
        <taxon>Pedobacter</taxon>
    </lineage>
</organism>
<dbReference type="GO" id="GO:0005385">
    <property type="term" value="F:zinc ion transmembrane transporter activity"/>
    <property type="evidence" value="ECO:0007669"/>
    <property type="project" value="TreeGrafter"/>
</dbReference>
<keyword evidence="5 6" id="KW-0472">Membrane</keyword>
<evidence type="ECO:0000256" key="5">
    <source>
        <dbReference type="ARBA" id="ARBA00023136"/>
    </source>
</evidence>
<keyword evidence="3" id="KW-0813">Transport</keyword>
<evidence type="ECO:0000256" key="1">
    <source>
        <dbReference type="ARBA" id="ARBA00004141"/>
    </source>
</evidence>
<dbReference type="GO" id="GO:0046872">
    <property type="term" value="F:metal ion binding"/>
    <property type="evidence" value="ECO:0007669"/>
    <property type="project" value="InterPro"/>
</dbReference>
<dbReference type="Pfam" id="PF01545">
    <property type="entry name" value="Cation_efflux"/>
    <property type="match status" value="2"/>
</dbReference>
<dbReference type="SUPFAM" id="SSF55008">
    <property type="entry name" value="HMA, heavy metal-associated domain"/>
    <property type="match status" value="1"/>
</dbReference>
<feature type="transmembrane region" description="Helical" evidence="6">
    <location>
        <begin position="121"/>
        <end position="140"/>
    </location>
</feature>
<feature type="transmembrane region" description="Helical" evidence="6">
    <location>
        <begin position="87"/>
        <end position="109"/>
    </location>
</feature>
<dbReference type="RefSeq" id="WP_149075860.1">
    <property type="nucleotide sequence ID" value="NZ_CP043329.1"/>
</dbReference>
<keyword evidence="2 6" id="KW-0812">Transmembrane</keyword>
<dbReference type="InterPro" id="IPR036163">
    <property type="entry name" value="HMA_dom_sf"/>
</dbReference>
<keyword evidence="3" id="KW-0406">Ion transport</keyword>
<evidence type="ECO:0000259" key="7">
    <source>
        <dbReference type="Pfam" id="PF01545"/>
    </source>
</evidence>
<dbReference type="PANTHER" id="PTHR11562">
    <property type="entry name" value="CATION EFFLUX PROTEIN/ ZINC TRANSPORTER"/>
    <property type="match status" value="1"/>
</dbReference>
<feature type="transmembrane region" description="Helical" evidence="6">
    <location>
        <begin position="152"/>
        <end position="171"/>
    </location>
</feature>
<feature type="transmembrane region" description="Helical" evidence="6">
    <location>
        <begin position="177"/>
        <end position="198"/>
    </location>
</feature>